<keyword evidence="1" id="KW-0677">Repeat</keyword>
<reference evidence="2" key="1">
    <citation type="journal article" date="2020" name="Stud. Mycol.">
        <title>101 Dothideomycetes genomes: a test case for predicting lifestyles and emergence of pathogens.</title>
        <authorList>
            <person name="Haridas S."/>
            <person name="Albert R."/>
            <person name="Binder M."/>
            <person name="Bloem J."/>
            <person name="Labutti K."/>
            <person name="Salamov A."/>
            <person name="Andreopoulos B."/>
            <person name="Baker S."/>
            <person name="Barry K."/>
            <person name="Bills G."/>
            <person name="Bluhm B."/>
            <person name="Cannon C."/>
            <person name="Castanera R."/>
            <person name="Culley D."/>
            <person name="Daum C."/>
            <person name="Ezra D."/>
            <person name="Gonzalez J."/>
            <person name="Henrissat B."/>
            <person name="Kuo A."/>
            <person name="Liang C."/>
            <person name="Lipzen A."/>
            <person name="Lutzoni F."/>
            <person name="Magnuson J."/>
            <person name="Mondo S."/>
            <person name="Nolan M."/>
            <person name="Ohm R."/>
            <person name="Pangilinan J."/>
            <person name="Park H.-J."/>
            <person name="Ramirez L."/>
            <person name="Alfaro M."/>
            <person name="Sun H."/>
            <person name="Tritt A."/>
            <person name="Yoshinaga Y."/>
            <person name="Zwiers L.-H."/>
            <person name="Turgeon B."/>
            <person name="Goodwin S."/>
            <person name="Spatafora J."/>
            <person name="Crous P."/>
            <person name="Grigoriev I."/>
        </authorList>
    </citation>
    <scope>NUCLEOTIDE SEQUENCE</scope>
    <source>
        <strain evidence="2">CBS 675.92</strain>
    </source>
</reference>
<keyword evidence="4" id="KW-1185">Reference proteome</keyword>
<organism evidence="2 4">
    <name type="scientific">Byssothecium circinans</name>
    <dbReference type="NCBI Taxonomy" id="147558"/>
    <lineage>
        <taxon>Eukaryota</taxon>
        <taxon>Fungi</taxon>
        <taxon>Dikarya</taxon>
        <taxon>Ascomycota</taxon>
        <taxon>Pezizomycotina</taxon>
        <taxon>Dothideomycetes</taxon>
        <taxon>Pleosporomycetidae</taxon>
        <taxon>Pleosporales</taxon>
        <taxon>Massarineae</taxon>
        <taxon>Massarinaceae</taxon>
        <taxon>Byssothecium</taxon>
    </lineage>
</organism>
<gene>
    <name evidence="2" type="ORF">CC80DRAFT_429067</name>
    <name evidence="3" type="ORF">CC80DRAFT_514377</name>
</gene>
<dbReference type="Gene3D" id="1.25.40.10">
    <property type="entry name" value="Tetratricopeptide repeat domain"/>
    <property type="match status" value="1"/>
</dbReference>
<dbReference type="EMBL" id="ML977037">
    <property type="protein sequence ID" value="KAF1949410.1"/>
    <property type="molecule type" value="Genomic_DNA"/>
</dbReference>
<dbReference type="Proteomes" id="UP000800035">
    <property type="component" value="Unassembled WGS sequence"/>
</dbReference>
<sequence>MATVGKSSTVGSRTAYLEQKFLDGEEEQALAEWEADHASAGPGARQDYKPEHLETGAKLYALAGNADRAREVMEELYELYPTWNPSVMMHVFRVHTDTDSDQHRAEAWKIYINMRRLMLKSLTLDHYDAWFVGFLEARHVRYAKLVFRDMIKGGFLAASSSPNDIEATLRRFHLLTRLGTDIERITSLSLQAITTLPSVYHLHVFGYWMEAAVKFIAPQAAANILDMMFTRNYRPGTTHFNLFLRALLRTQEAQQVTKAENIGWRMIEETRVARSDRKSPISASEIIFSRYSTIVEPVLDSDAARKVPQANVTTFALIMQHHAAREQWEHVEYLARRLKESETFPNSTLMNVLMNNACRKGKFTEAWKLYKSLTNVPEDTPGVFPDGASIRCVWKMLRLALGNESTRDDPELPRPRQLLAETISWWHLCRSRHDSEQFRTGLAAENKTALTNLVMHCFSYTEDIAGSLVALHAMRRYLHIFPTDDVAYILQRQAAWVDMQREEPAVRARYNLNKMRRETLAKLAGVYDILLQKRLERLGYTGDEEYARMSDDEIGDHGLNLLSEFVRVVMKRTYEPDVVEAMIQQAKEDAGVPDMATGDLTAFEVA</sequence>
<dbReference type="EMBL" id="ML976985">
    <property type="protein sequence ID" value="KAF1959033.1"/>
    <property type="molecule type" value="Genomic_DNA"/>
</dbReference>
<dbReference type="AlphaFoldDB" id="A0A6A5TAU0"/>
<dbReference type="InterPro" id="IPR011990">
    <property type="entry name" value="TPR-like_helical_dom_sf"/>
</dbReference>
<dbReference type="PANTHER" id="PTHR47932:SF44">
    <property type="entry name" value="MIOREX COMPLEX COMPONENT 1"/>
    <property type="match status" value="1"/>
</dbReference>
<evidence type="ECO:0000313" key="3">
    <source>
        <dbReference type="EMBL" id="KAF1959033.1"/>
    </source>
</evidence>
<dbReference type="PANTHER" id="PTHR47932">
    <property type="entry name" value="ATPASE EXPRESSION PROTEIN 3"/>
    <property type="match status" value="1"/>
</dbReference>
<evidence type="ECO:0008006" key="5">
    <source>
        <dbReference type="Google" id="ProtNLM"/>
    </source>
</evidence>
<accession>A0A6A5TAU0</accession>
<protein>
    <recommendedName>
        <fullName evidence="5">Pentatricopeptide repeat protein</fullName>
    </recommendedName>
</protein>
<evidence type="ECO:0000313" key="2">
    <source>
        <dbReference type="EMBL" id="KAF1949410.1"/>
    </source>
</evidence>
<proteinExistence type="predicted"/>
<evidence type="ECO:0000256" key="1">
    <source>
        <dbReference type="ARBA" id="ARBA00022737"/>
    </source>
</evidence>
<evidence type="ECO:0000313" key="4">
    <source>
        <dbReference type="Proteomes" id="UP000800035"/>
    </source>
</evidence>
<dbReference type="OrthoDB" id="185373at2759"/>
<name>A0A6A5TAU0_9PLEO</name>